<organism evidence="1 2">
    <name type="scientific">Ficus carica</name>
    <name type="common">Common fig</name>
    <dbReference type="NCBI Taxonomy" id="3494"/>
    <lineage>
        <taxon>Eukaryota</taxon>
        <taxon>Viridiplantae</taxon>
        <taxon>Streptophyta</taxon>
        <taxon>Embryophyta</taxon>
        <taxon>Tracheophyta</taxon>
        <taxon>Spermatophyta</taxon>
        <taxon>Magnoliopsida</taxon>
        <taxon>eudicotyledons</taxon>
        <taxon>Gunneridae</taxon>
        <taxon>Pentapetalae</taxon>
        <taxon>rosids</taxon>
        <taxon>fabids</taxon>
        <taxon>Rosales</taxon>
        <taxon>Moraceae</taxon>
        <taxon>Ficeae</taxon>
        <taxon>Ficus</taxon>
    </lineage>
</organism>
<evidence type="ECO:0000313" key="1">
    <source>
        <dbReference type="EMBL" id="GMN62769.1"/>
    </source>
</evidence>
<reference evidence="1" key="1">
    <citation type="submission" date="2023-07" db="EMBL/GenBank/DDBJ databases">
        <title>draft genome sequence of fig (Ficus carica).</title>
        <authorList>
            <person name="Takahashi T."/>
            <person name="Nishimura K."/>
        </authorList>
    </citation>
    <scope>NUCLEOTIDE SEQUENCE</scope>
</reference>
<accession>A0AA88DVV2</accession>
<comment type="caution">
    <text evidence="1">The sequence shown here is derived from an EMBL/GenBank/DDBJ whole genome shotgun (WGS) entry which is preliminary data.</text>
</comment>
<keyword evidence="2" id="KW-1185">Reference proteome</keyword>
<proteinExistence type="predicted"/>
<dbReference type="EMBL" id="BTGU01000135">
    <property type="protein sequence ID" value="GMN62769.1"/>
    <property type="molecule type" value="Genomic_DNA"/>
</dbReference>
<sequence>MFIVPGGMGLSSGGDSLGDEHRAVVSAPWCGQQLHRSHGAVSGGPHPLRTAMWLLRQLLTVFRHGCSVNLRCVTAKGPMSEPKYLSLGMRIKQSVDHGSSFTASPTVMVT</sequence>
<gene>
    <name evidence="1" type="ORF">TIFTF001_031856</name>
</gene>
<dbReference type="Proteomes" id="UP001187192">
    <property type="component" value="Unassembled WGS sequence"/>
</dbReference>
<protein>
    <submittedName>
        <fullName evidence="1">Uncharacterized protein</fullName>
    </submittedName>
</protein>
<name>A0AA88DVV2_FICCA</name>
<dbReference type="AlphaFoldDB" id="A0AA88DVV2"/>
<evidence type="ECO:0000313" key="2">
    <source>
        <dbReference type="Proteomes" id="UP001187192"/>
    </source>
</evidence>